<keyword evidence="2" id="KW-0808">Transferase</keyword>
<dbReference type="CDD" id="cd06222">
    <property type="entry name" value="RNase_H_like"/>
    <property type="match status" value="1"/>
</dbReference>
<evidence type="ECO:0000313" key="2">
    <source>
        <dbReference type="EMBL" id="KAJ4757132.1"/>
    </source>
</evidence>
<proteinExistence type="predicted"/>
<dbReference type="PANTHER" id="PTHR33116:SF80">
    <property type="entry name" value="REVERSE TRANSCRIPTASE ZINC-BINDING DOMAIN-CONTAINING PROTEIN"/>
    <property type="match status" value="1"/>
</dbReference>
<dbReference type="GO" id="GO:0003964">
    <property type="term" value="F:RNA-directed DNA polymerase activity"/>
    <property type="evidence" value="ECO:0007669"/>
    <property type="project" value="UniProtKB-KW"/>
</dbReference>
<dbReference type="Pfam" id="PF13966">
    <property type="entry name" value="zf-RVT"/>
    <property type="match status" value="1"/>
</dbReference>
<dbReference type="InterPro" id="IPR026960">
    <property type="entry name" value="RVT-Znf"/>
</dbReference>
<evidence type="ECO:0000313" key="3">
    <source>
        <dbReference type="Proteomes" id="UP001140206"/>
    </source>
</evidence>
<keyword evidence="2" id="KW-0695">RNA-directed DNA polymerase</keyword>
<dbReference type="AlphaFoldDB" id="A0AAV8CMV5"/>
<keyword evidence="3" id="KW-1185">Reference proteome</keyword>
<dbReference type="InterPro" id="IPR036397">
    <property type="entry name" value="RNaseH_sf"/>
</dbReference>
<dbReference type="Gene3D" id="3.30.420.10">
    <property type="entry name" value="Ribonuclease H-like superfamily/Ribonuclease H"/>
    <property type="match status" value="1"/>
</dbReference>
<dbReference type="Proteomes" id="UP001140206">
    <property type="component" value="Chromosome 4"/>
</dbReference>
<dbReference type="SUPFAM" id="SSF53098">
    <property type="entry name" value="Ribonuclease H-like"/>
    <property type="match status" value="1"/>
</dbReference>
<feature type="domain" description="Reverse transcriptase zinc-binding" evidence="1">
    <location>
        <begin position="366"/>
        <end position="456"/>
    </location>
</feature>
<name>A0AAV8CMV5_9POAL</name>
<reference evidence="2" key="1">
    <citation type="submission" date="2022-08" db="EMBL/GenBank/DDBJ databases">
        <authorList>
            <person name="Marques A."/>
        </authorList>
    </citation>
    <scope>NUCLEOTIDE SEQUENCE</scope>
    <source>
        <strain evidence="2">RhyPub2mFocal</strain>
        <tissue evidence="2">Leaves</tissue>
    </source>
</reference>
<sequence length="698" mass="78320">MDVLSRLLDFHAHKGYLTGLQIAPATPLLTSIMFADDLIIFGEASETQAVRTVRILNTFCELSGQQVGQEKSRIWFSRGTTQQTKACIMRILSAGEGNDSHIYLSVPVVASRPAHFHHLINKIKGKVSSWASRCLSQAAKVVLIRTVIEPLVLYSTAGGPMPATVIHTVNSLIRSFFWENGGSQKMHLISWNRITSHKLQGGLGLRDVRVINEAMMLKLLWKLGCKENEDRPWVQLLRAKYLSRKCLWLSKVPANCTKLWRAMMELRPLLKPVIKWHIQRGDKCTVFGEPWHDLWQALNPTNARQRKLKLVDLTEDDGSVWDHDKLADAVGRGVGLHIISLYPQPPITTSSRQDRLIFTPSSSGKFSYKEACKLIQGDQGQLNSMKAAVLKAIWHCPGIIPRIRLFLWKIVSDGLPIKGTCAARLGQPIPECRICNQSSEVVMHALFHCPFSQAYWFASNPAIRMLDLPADITGLLFSILQSLQGSQFVSFANHLWALWKNRCTHIFTGAQLTHDSCWQLAGYYNRLSRLSSSMVIAKPLSHIWNSSTAPVTLGYTCYTDGSFLHPSKGGWAFIIFKQDVLVCYGTQAGTALSPIGTEIAAMHLAVKALQEMGIHECLFYTDCIMLQQILEARIAPDVVPWKDFNATLDLLNDFRLNVGYSCTFIPRENNLDSHLLANYARVHNVSCISYTFSSFVFA</sequence>
<accession>A0AAV8CMV5</accession>
<evidence type="ECO:0000259" key="1">
    <source>
        <dbReference type="Pfam" id="PF13966"/>
    </source>
</evidence>
<dbReference type="PANTHER" id="PTHR33116">
    <property type="entry name" value="REVERSE TRANSCRIPTASE ZINC-BINDING DOMAIN-CONTAINING PROTEIN-RELATED-RELATED"/>
    <property type="match status" value="1"/>
</dbReference>
<protein>
    <submittedName>
        <fullName evidence="2">RNA-directed DNA polymerase (Reverse transcriptase)-related family protein</fullName>
    </submittedName>
</protein>
<dbReference type="GO" id="GO:0003676">
    <property type="term" value="F:nucleic acid binding"/>
    <property type="evidence" value="ECO:0007669"/>
    <property type="project" value="InterPro"/>
</dbReference>
<organism evidence="2 3">
    <name type="scientific">Rhynchospora pubera</name>
    <dbReference type="NCBI Taxonomy" id="906938"/>
    <lineage>
        <taxon>Eukaryota</taxon>
        <taxon>Viridiplantae</taxon>
        <taxon>Streptophyta</taxon>
        <taxon>Embryophyta</taxon>
        <taxon>Tracheophyta</taxon>
        <taxon>Spermatophyta</taxon>
        <taxon>Magnoliopsida</taxon>
        <taxon>Liliopsida</taxon>
        <taxon>Poales</taxon>
        <taxon>Cyperaceae</taxon>
        <taxon>Cyperoideae</taxon>
        <taxon>Rhynchosporeae</taxon>
        <taxon>Rhynchospora</taxon>
    </lineage>
</organism>
<dbReference type="EMBL" id="JAMFTS010000004">
    <property type="protein sequence ID" value="KAJ4757132.1"/>
    <property type="molecule type" value="Genomic_DNA"/>
</dbReference>
<gene>
    <name evidence="2" type="ORF">LUZ62_067507</name>
</gene>
<keyword evidence="2" id="KW-0548">Nucleotidyltransferase</keyword>
<comment type="caution">
    <text evidence="2">The sequence shown here is derived from an EMBL/GenBank/DDBJ whole genome shotgun (WGS) entry which is preliminary data.</text>
</comment>
<dbReference type="InterPro" id="IPR044730">
    <property type="entry name" value="RNase_H-like_dom_plant"/>
</dbReference>
<dbReference type="InterPro" id="IPR012337">
    <property type="entry name" value="RNaseH-like_sf"/>
</dbReference>